<dbReference type="InterPro" id="IPR045540">
    <property type="entry name" value="YegS/DAGK_C"/>
</dbReference>
<dbReference type="GO" id="GO:0005886">
    <property type="term" value="C:plasma membrane"/>
    <property type="evidence" value="ECO:0007669"/>
    <property type="project" value="TreeGrafter"/>
</dbReference>
<reference evidence="11 12" key="1">
    <citation type="submission" date="2017-10" db="EMBL/GenBank/DDBJ databases">
        <title>Sequencing the genomes of 1000 actinobacteria strains.</title>
        <authorList>
            <person name="Klenk H.-P."/>
        </authorList>
    </citation>
    <scope>NUCLEOTIDE SEQUENCE [LARGE SCALE GENOMIC DNA]</scope>
    <source>
        <strain evidence="11 12">DSM 18966</strain>
    </source>
</reference>
<keyword evidence="5 11" id="KW-0418">Kinase</keyword>
<keyword evidence="4" id="KW-0547">Nucleotide-binding</keyword>
<dbReference type="Proteomes" id="UP000225548">
    <property type="component" value="Unassembled WGS sequence"/>
</dbReference>
<evidence type="ECO:0000313" key="12">
    <source>
        <dbReference type="Proteomes" id="UP000225548"/>
    </source>
</evidence>
<dbReference type="InterPro" id="IPR016064">
    <property type="entry name" value="NAD/diacylglycerol_kinase_sf"/>
</dbReference>
<feature type="domain" description="DAGKc" evidence="10">
    <location>
        <begin position="19"/>
        <end position="153"/>
    </location>
</feature>
<evidence type="ECO:0000256" key="1">
    <source>
        <dbReference type="ARBA" id="ARBA00001946"/>
    </source>
</evidence>
<dbReference type="InterPro" id="IPR050187">
    <property type="entry name" value="Lipid_Phosphate_FormReg"/>
</dbReference>
<dbReference type="InterPro" id="IPR001206">
    <property type="entry name" value="Diacylglycerol_kinase_cat_dom"/>
</dbReference>
<evidence type="ECO:0000256" key="8">
    <source>
        <dbReference type="ARBA" id="ARBA00023264"/>
    </source>
</evidence>
<dbReference type="InterPro" id="IPR017438">
    <property type="entry name" value="ATP-NAD_kinase_N"/>
</dbReference>
<keyword evidence="6" id="KW-0067">ATP-binding</keyword>
<keyword evidence="8" id="KW-1208">Phospholipid metabolism</keyword>
<evidence type="ECO:0000256" key="7">
    <source>
        <dbReference type="ARBA" id="ARBA00023209"/>
    </source>
</evidence>
<evidence type="ECO:0000259" key="10">
    <source>
        <dbReference type="PROSITE" id="PS50146"/>
    </source>
</evidence>
<keyword evidence="3" id="KW-0808">Transferase</keyword>
<dbReference type="PANTHER" id="PTHR12358:SF106">
    <property type="entry name" value="LIPID KINASE YEGS"/>
    <property type="match status" value="1"/>
</dbReference>
<dbReference type="AlphaFoldDB" id="A0A2A9E4J2"/>
<keyword evidence="7" id="KW-0594">Phospholipid biosynthesis</keyword>
<dbReference type="GO" id="GO:0004143">
    <property type="term" value="F:ATP-dependent diacylglycerol kinase activity"/>
    <property type="evidence" value="ECO:0007669"/>
    <property type="project" value="TreeGrafter"/>
</dbReference>
<dbReference type="RefSeq" id="WP_098454402.1">
    <property type="nucleotide sequence ID" value="NZ_PDJG01000001.1"/>
</dbReference>
<dbReference type="Gene3D" id="2.60.200.40">
    <property type="match status" value="1"/>
</dbReference>
<evidence type="ECO:0000256" key="5">
    <source>
        <dbReference type="ARBA" id="ARBA00022777"/>
    </source>
</evidence>
<dbReference type="PANTHER" id="PTHR12358">
    <property type="entry name" value="SPHINGOSINE KINASE"/>
    <property type="match status" value="1"/>
</dbReference>
<comment type="cofactor">
    <cofactor evidence="1">
        <name>Mg(2+)</name>
        <dbReference type="ChEBI" id="CHEBI:18420"/>
    </cofactor>
</comment>
<keyword evidence="12" id="KW-1185">Reference proteome</keyword>
<organism evidence="11 12">
    <name type="scientific">Sanguibacter antarcticus</name>
    <dbReference type="NCBI Taxonomy" id="372484"/>
    <lineage>
        <taxon>Bacteria</taxon>
        <taxon>Bacillati</taxon>
        <taxon>Actinomycetota</taxon>
        <taxon>Actinomycetes</taxon>
        <taxon>Micrococcales</taxon>
        <taxon>Sanguibacteraceae</taxon>
        <taxon>Sanguibacter</taxon>
    </lineage>
</organism>
<dbReference type="SMART" id="SM00046">
    <property type="entry name" value="DAGKc"/>
    <property type="match status" value="1"/>
</dbReference>
<dbReference type="PROSITE" id="PS50146">
    <property type="entry name" value="DAGK"/>
    <property type="match status" value="1"/>
</dbReference>
<feature type="region of interest" description="Disordered" evidence="9">
    <location>
        <begin position="150"/>
        <end position="181"/>
    </location>
</feature>
<dbReference type="OrthoDB" id="142078at2"/>
<sequence length="348" mass="35763">MPPPESHPPQSSAPTARPSAARRIGLVVNPTAGHGRGRRAGERTAQLLTAAGHDVIDLSAPTGALALTQARDACSDGIDALVVVGGDGMVHLGVNAVVATRTPLGIVAVGSGNDFAAALGLPLHDTERALSTVCTALTTGTRCVDAVHVTAPPPPTPITAPQQPPQKAPGPPTPRAPDPLTGTWYAGTLSVGIDAAINATANTYRWPSGHGRYLRAVLACLRTFAPYGYRITIDGTTRETLATLVAVSSAPRFGGGLRIAPDAQVDDGLLHVVHAGPLSRTSILRIFPGIYTGRHARHRAVTITHATSVTIEATTTGATPPVAFADGEPVGRVPLRADIHPGILHLLA</sequence>
<feature type="region of interest" description="Disordered" evidence="9">
    <location>
        <begin position="1"/>
        <end position="22"/>
    </location>
</feature>
<comment type="similarity">
    <text evidence="2">Belongs to the diacylglycerol/lipid kinase family.</text>
</comment>
<accession>A0A2A9E4J2</accession>
<dbReference type="GO" id="GO:0005524">
    <property type="term" value="F:ATP binding"/>
    <property type="evidence" value="ECO:0007669"/>
    <property type="project" value="UniProtKB-KW"/>
</dbReference>
<evidence type="ECO:0000256" key="3">
    <source>
        <dbReference type="ARBA" id="ARBA00022679"/>
    </source>
</evidence>
<dbReference type="Gene3D" id="3.40.50.10330">
    <property type="entry name" value="Probable inorganic polyphosphate/atp-NAD kinase, domain 1"/>
    <property type="match status" value="1"/>
</dbReference>
<dbReference type="SUPFAM" id="SSF111331">
    <property type="entry name" value="NAD kinase/diacylglycerol kinase-like"/>
    <property type="match status" value="1"/>
</dbReference>
<feature type="compositionally biased region" description="Pro residues" evidence="9">
    <location>
        <begin position="151"/>
        <end position="177"/>
    </location>
</feature>
<dbReference type="Pfam" id="PF00781">
    <property type="entry name" value="DAGK_cat"/>
    <property type="match status" value="1"/>
</dbReference>
<name>A0A2A9E4J2_9MICO</name>
<gene>
    <name evidence="11" type="ORF">ATL42_1012</name>
</gene>
<evidence type="ECO:0000256" key="6">
    <source>
        <dbReference type="ARBA" id="ARBA00022840"/>
    </source>
</evidence>
<dbReference type="EMBL" id="PDJG01000001">
    <property type="protein sequence ID" value="PFG33152.1"/>
    <property type="molecule type" value="Genomic_DNA"/>
</dbReference>
<keyword evidence="7" id="KW-0444">Lipid biosynthesis</keyword>
<feature type="compositionally biased region" description="Low complexity" evidence="9">
    <location>
        <begin position="8"/>
        <end position="22"/>
    </location>
</feature>
<proteinExistence type="inferred from homology"/>
<dbReference type="GO" id="GO:0008654">
    <property type="term" value="P:phospholipid biosynthetic process"/>
    <property type="evidence" value="ECO:0007669"/>
    <property type="project" value="UniProtKB-KW"/>
</dbReference>
<evidence type="ECO:0000256" key="4">
    <source>
        <dbReference type="ARBA" id="ARBA00022741"/>
    </source>
</evidence>
<protein>
    <submittedName>
        <fullName evidence="11">Diacylglycerol kinase (ATP)</fullName>
    </submittedName>
</protein>
<evidence type="ECO:0000256" key="2">
    <source>
        <dbReference type="ARBA" id="ARBA00005983"/>
    </source>
</evidence>
<comment type="caution">
    <text evidence="11">The sequence shown here is derived from an EMBL/GenBank/DDBJ whole genome shotgun (WGS) entry which is preliminary data.</text>
</comment>
<dbReference type="Pfam" id="PF19279">
    <property type="entry name" value="YegS_C"/>
    <property type="match status" value="1"/>
</dbReference>
<evidence type="ECO:0000313" key="11">
    <source>
        <dbReference type="EMBL" id="PFG33152.1"/>
    </source>
</evidence>
<keyword evidence="7" id="KW-0443">Lipid metabolism</keyword>
<evidence type="ECO:0000256" key="9">
    <source>
        <dbReference type="SAM" id="MobiDB-lite"/>
    </source>
</evidence>